<gene>
    <name evidence="2" type="ORF">ACH5RR_006620</name>
</gene>
<evidence type="ECO:0000313" key="2">
    <source>
        <dbReference type="EMBL" id="KAL3533099.1"/>
    </source>
</evidence>
<comment type="caution">
    <text evidence="2">The sequence shown here is derived from an EMBL/GenBank/DDBJ whole genome shotgun (WGS) entry which is preliminary data.</text>
</comment>
<protein>
    <submittedName>
        <fullName evidence="2">Uncharacterized protein</fullName>
    </submittedName>
</protein>
<reference evidence="2 3" key="1">
    <citation type="submission" date="2024-11" db="EMBL/GenBank/DDBJ databases">
        <title>A near-complete genome assembly of Cinchona calisaya.</title>
        <authorList>
            <person name="Lian D.C."/>
            <person name="Zhao X.W."/>
            <person name="Wei L."/>
        </authorList>
    </citation>
    <scope>NUCLEOTIDE SEQUENCE [LARGE SCALE GENOMIC DNA]</scope>
    <source>
        <tissue evidence="2">Nenye</tissue>
    </source>
</reference>
<dbReference type="AlphaFoldDB" id="A0ABD3APG7"/>
<keyword evidence="3" id="KW-1185">Reference proteome</keyword>
<feature type="compositionally biased region" description="Polar residues" evidence="1">
    <location>
        <begin position="10"/>
        <end position="25"/>
    </location>
</feature>
<dbReference type="EMBL" id="JBJUIK010000003">
    <property type="protein sequence ID" value="KAL3533099.1"/>
    <property type="molecule type" value="Genomic_DNA"/>
</dbReference>
<evidence type="ECO:0000313" key="3">
    <source>
        <dbReference type="Proteomes" id="UP001630127"/>
    </source>
</evidence>
<evidence type="ECO:0000256" key="1">
    <source>
        <dbReference type="SAM" id="MobiDB-lite"/>
    </source>
</evidence>
<organism evidence="2 3">
    <name type="scientific">Cinchona calisaya</name>
    <dbReference type="NCBI Taxonomy" id="153742"/>
    <lineage>
        <taxon>Eukaryota</taxon>
        <taxon>Viridiplantae</taxon>
        <taxon>Streptophyta</taxon>
        <taxon>Embryophyta</taxon>
        <taxon>Tracheophyta</taxon>
        <taxon>Spermatophyta</taxon>
        <taxon>Magnoliopsida</taxon>
        <taxon>eudicotyledons</taxon>
        <taxon>Gunneridae</taxon>
        <taxon>Pentapetalae</taxon>
        <taxon>asterids</taxon>
        <taxon>lamiids</taxon>
        <taxon>Gentianales</taxon>
        <taxon>Rubiaceae</taxon>
        <taxon>Cinchonoideae</taxon>
        <taxon>Cinchoneae</taxon>
        <taxon>Cinchona</taxon>
    </lineage>
</organism>
<feature type="region of interest" description="Disordered" evidence="1">
    <location>
        <begin position="1"/>
        <end position="71"/>
    </location>
</feature>
<sequence length="71" mass="7739">MSHHLKSNHTSRPQANSKPIQILSSDHNEQPNSEPGSYSSSNSKVTKGGFDSHMNDDSSSEDGLEEHSTDD</sequence>
<proteinExistence type="predicted"/>
<name>A0ABD3APG7_9GENT</name>
<accession>A0ABD3APG7</accession>
<feature type="compositionally biased region" description="Low complexity" evidence="1">
    <location>
        <begin position="31"/>
        <end position="43"/>
    </location>
</feature>
<dbReference type="Proteomes" id="UP001630127">
    <property type="component" value="Unassembled WGS sequence"/>
</dbReference>